<dbReference type="PROSITE" id="PS50194">
    <property type="entry name" value="FILAMIN_REPEAT"/>
    <property type="match status" value="1"/>
</dbReference>
<evidence type="ECO:0000256" key="4">
    <source>
        <dbReference type="ARBA" id="ARBA00022833"/>
    </source>
</evidence>
<dbReference type="Pfam" id="PF00630">
    <property type="entry name" value="Filamin"/>
    <property type="match status" value="1"/>
</dbReference>
<keyword evidence="9" id="KW-1185">Reference proteome</keyword>
<dbReference type="PROSITE" id="PS51125">
    <property type="entry name" value="NHL"/>
    <property type="match status" value="1"/>
</dbReference>
<dbReference type="PANTHER" id="PTHR24104">
    <property type="entry name" value="E3 UBIQUITIN-PROTEIN LIGASE NHLRC1-RELATED"/>
    <property type="match status" value="1"/>
</dbReference>
<dbReference type="InterPro" id="IPR011042">
    <property type="entry name" value="6-blade_b-propeller_TolB-like"/>
</dbReference>
<dbReference type="GO" id="GO:0061630">
    <property type="term" value="F:ubiquitin protein ligase activity"/>
    <property type="evidence" value="ECO:0007669"/>
    <property type="project" value="TreeGrafter"/>
</dbReference>
<feature type="compositionally biased region" description="Basic and acidic residues" evidence="7">
    <location>
        <begin position="470"/>
        <end position="491"/>
    </location>
</feature>
<evidence type="ECO:0000256" key="3">
    <source>
        <dbReference type="ARBA" id="ARBA00022771"/>
    </source>
</evidence>
<gene>
    <name evidence="8" type="primary">Trim71</name>
    <name evidence="8" type="ORF">AWC38_SpisGene2419</name>
</gene>
<evidence type="ECO:0000256" key="2">
    <source>
        <dbReference type="ARBA" id="ARBA00022737"/>
    </source>
</evidence>
<proteinExistence type="predicted"/>
<dbReference type="InterPro" id="IPR017868">
    <property type="entry name" value="Filamin/ABP280_repeat-like"/>
</dbReference>
<dbReference type="InterPro" id="IPR013783">
    <property type="entry name" value="Ig-like_fold"/>
</dbReference>
<dbReference type="OrthoDB" id="10599229at2759"/>
<feature type="region of interest" description="Disordered" evidence="7">
    <location>
        <begin position="461"/>
        <end position="493"/>
    </location>
</feature>
<sequence length="931" mass="104887">MDGEVANVAAEAARAAFEMSVSASASGFSVSLKIDNPLLAGVALAGALSLGAFYLSRRYSVENAIRNALEERNDNGADPEVRNIEDGSIVVELYCHTDHSLLQFVDDFEREKVKQRLEKELTKVGYSRELDVTIRNAREVYKKVHEMRLSLSREGTHAAEERETQLQKIKLGYRRDEIKLRIFTQNLDAEEQGRPSHHFAADLNTFMKRNTFSPSIGLNVFLKHVKDVYKLSTKSLGFDCLEIRVECLTLESLERLWENYLSRCLDEFAKKYILTTEALEKLNLTVMKLTTIIEKEDYETCRKSFTERVKPSKEVTSSGAAVKLHEITVKITTHNIGSENRKKFNQNFVADVFLFVNYKTVSPTKGLGTFLKYLEDDYDLRIKALGFGCLGIGLECSSVEGLEYLWTDYKSGQLDGIASRCLVTDGVTNKAPPREVKLRTFIRDEEYVACKESFFERSKPLTTGASRENTSSRHTDHSKSQAEGNGLKEAEQGAEASFTITTRDSEGKQFYSEQERVTVTIRSPTGEEVAKTTDVENGYYKVHYKPKKLGRHNVTIEINGWPLTSSPWRVNVKPHQYKVVRPYGSFGRIEGEFIAPISIAKNEKTGEIAVADFVKYRVQVFDENLKYPRTIGGETGSQTGAAVKIGRPVSIAFLRNGDMIVIHGAFDLNEMSLITNEGQFIQQFSEHLINPRTVSVKADGNGHVVVLDEGDRKIKVLSSDGAHLLQFFRIPDFDIDVTCVCYHHDKVFLSYPLTHCVKVFNEKGEYEYSIGSEGSGEGQLMYPRGLAVDTFDNLIVCDSSNSRLQMFTQDGKMGWNRTSQLNNKLKSVEGEGRGGEGEFRLVSLGSSEAPHEIKLIVVPQNLHVEKQDTFSRHFSVDISMFMKKNSFSPIEGLNTFIKCLEDTYNLSIKAFKFEGLEIRVECITLGSIERL</sequence>
<evidence type="ECO:0000313" key="8">
    <source>
        <dbReference type="EMBL" id="PFX32741.1"/>
    </source>
</evidence>
<dbReference type="SMART" id="SM00557">
    <property type="entry name" value="IG_FLMN"/>
    <property type="match status" value="1"/>
</dbReference>
<dbReference type="Gene3D" id="2.60.40.10">
    <property type="entry name" value="Immunoglobulins"/>
    <property type="match status" value="1"/>
</dbReference>
<organism evidence="8 9">
    <name type="scientific">Stylophora pistillata</name>
    <name type="common">Smooth cauliflower coral</name>
    <dbReference type="NCBI Taxonomy" id="50429"/>
    <lineage>
        <taxon>Eukaryota</taxon>
        <taxon>Metazoa</taxon>
        <taxon>Cnidaria</taxon>
        <taxon>Anthozoa</taxon>
        <taxon>Hexacorallia</taxon>
        <taxon>Scleractinia</taxon>
        <taxon>Astrocoeniina</taxon>
        <taxon>Pocilloporidae</taxon>
        <taxon>Stylophora</taxon>
    </lineage>
</organism>
<dbReference type="InterPro" id="IPR001258">
    <property type="entry name" value="NHL_repeat"/>
</dbReference>
<dbReference type="SUPFAM" id="SSF81296">
    <property type="entry name" value="E set domains"/>
    <property type="match status" value="1"/>
</dbReference>
<reference evidence="9" key="1">
    <citation type="journal article" date="2017" name="bioRxiv">
        <title>Comparative analysis of the genomes of Stylophora pistillata and Acropora digitifera provides evidence for extensive differences between species of corals.</title>
        <authorList>
            <person name="Voolstra C.R."/>
            <person name="Li Y."/>
            <person name="Liew Y.J."/>
            <person name="Baumgarten S."/>
            <person name="Zoccola D."/>
            <person name="Flot J.-F."/>
            <person name="Tambutte S."/>
            <person name="Allemand D."/>
            <person name="Aranda M."/>
        </authorList>
    </citation>
    <scope>NUCLEOTIDE SEQUENCE [LARGE SCALE GENOMIC DNA]</scope>
</reference>
<dbReference type="GO" id="GO:0000209">
    <property type="term" value="P:protein polyubiquitination"/>
    <property type="evidence" value="ECO:0007669"/>
    <property type="project" value="TreeGrafter"/>
</dbReference>
<evidence type="ECO:0000256" key="5">
    <source>
        <dbReference type="PROSITE-ProRule" id="PRU00087"/>
    </source>
</evidence>
<evidence type="ECO:0000313" key="9">
    <source>
        <dbReference type="Proteomes" id="UP000225706"/>
    </source>
</evidence>
<dbReference type="Gene3D" id="2.120.10.30">
    <property type="entry name" value="TolB, C-terminal domain"/>
    <property type="match status" value="1"/>
</dbReference>
<dbReference type="InterPro" id="IPR050952">
    <property type="entry name" value="TRIM-NHL_E3_ligases"/>
</dbReference>
<keyword evidence="3" id="KW-0863">Zinc-finger</keyword>
<dbReference type="EMBL" id="LSMT01000019">
    <property type="protein sequence ID" value="PFX32741.1"/>
    <property type="molecule type" value="Genomic_DNA"/>
</dbReference>
<dbReference type="AlphaFoldDB" id="A0A2B4SS56"/>
<comment type="caution">
    <text evidence="8">The sequence shown here is derived from an EMBL/GenBank/DDBJ whole genome shotgun (WGS) entry which is preliminary data.</text>
</comment>
<dbReference type="Pfam" id="PF17170">
    <property type="entry name" value="DUF5128"/>
    <property type="match status" value="1"/>
</dbReference>
<dbReference type="PANTHER" id="PTHR24104:SF47">
    <property type="entry name" value="E3 UBIQUITIN-PROTEIN LIGASE NHLRC1"/>
    <property type="match status" value="1"/>
</dbReference>
<evidence type="ECO:0000256" key="6">
    <source>
        <dbReference type="PROSITE-ProRule" id="PRU00504"/>
    </source>
</evidence>
<accession>A0A2B4SS56</accession>
<dbReference type="GO" id="GO:0043161">
    <property type="term" value="P:proteasome-mediated ubiquitin-dependent protein catabolic process"/>
    <property type="evidence" value="ECO:0007669"/>
    <property type="project" value="TreeGrafter"/>
</dbReference>
<dbReference type="InterPro" id="IPR001298">
    <property type="entry name" value="Filamin/ABP280_rpt"/>
</dbReference>
<dbReference type="SUPFAM" id="SSF101898">
    <property type="entry name" value="NHL repeat"/>
    <property type="match status" value="1"/>
</dbReference>
<dbReference type="InterPro" id="IPR014756">
    <property type="entry name" value="Ig_E-set"/>
</dbReference>
<keyword evidence="4" id="KW-0862">Zinc</keyword>
<protein>
    <submittedName>
        <fullName evidence="8">E3 ubiquitin-protein ligase TRIM71</fullName>
    </submittedName>
</protein>
<dbReference type="Proteomes" id="UP000225706">
    <property type="component" value="Unassembled WGS sequence"/>
</dbReference>
<keyword evidence="1" id="KW-0479">Metal-binding</keyword>
<keyword evidence="2" id="KW-0677">Repeat</keyword>
<feature type="repeat" description="NHL" evidence="6">
    <location>
        <begin position="767"/>
        <end position="810"/>
    </location>
</feature>
<dbReference type="GO" id="GO:0008270">
    <property type="term" value="F:zinc ion binding"/>
    <property type="evidence" value="ECO:0007669"/>
    <property type="project" value="UniProtKB-KW"/>
</dbReference>
<feature type="repeat" description="Filamin" evidence="5">
    <location>
        <begin position="472"/>
        <end position="572"/>
    </location>
</feature>
<evidence type="ECO:0000256" key="1">
    <source>
        <dbReference type="ARBA" id="ARBA00022723"/>
    </source>
</evidence>
<evidence type="ECO:0000256" key="7">
    <source>
        <dbReference type="SAM" id="MobiDB-lite"/>
    </source>
</evidence>
<name>A0A2B4SS56_STYPI</name>